<name>F7YXN7_9THEM</name>
<keyword evidence="3" id="KW-1185">Reference proteome</keyword>
<dbReference type="Pfam" id="PF10105">
    <property type="entry name" value="DUF2344"/>
    <property type="match status" value="1"/>
</dbReference>
<sequence length="212" mass="24647" precursor="true">MHVVIKYKKYGLLRFLSAIETANAIERHLRRTGLKMVFSQGFHRKPRISYLDPTPTGVVNLALYVRVEVETFCEKLLDELKKTALPKLYPVSLWWTEVDPNRVVTGYSYRIILDEDCVDLSNYDENKPLKTDKKEGKVGEFFQNLRFKKVGRFLILEYTQTRNKLLHPMYLCKMLMVKEPSVFIVQRTEALCGGKALSELLEESYGKENIGC</sequence>
<dbReference type="Proteomes" id="UP000006804">
    <property type="component" value="Chromosome"/>
</dbReference>
<dbReference type="OrthoDB" id="9780488at2"/>
<organism evidence="2 3">
    <name type="scientific">Pseudothermotoga thermarum DSM 5069</name>
    <dbReference type="NCBI Taxonomy" id="688269"/>
    <lineage>
        <taxon>Bacteria</taxon>
        <taxon>Thermotogati</taxon>
        <taxon>Thermotogota</taxon>
        <taxon>Thermotogae</taxon>
        <taxon>Thermotogales</taxon>
        <taxon>Thermotogaceae</taxon>
        <taxon>Pseudothermotoga</taxon>
    </lineage>
</organism>
<protein>
    <recommendedName>
        <fullName evidence="1">DUF2344 domain-containing protein</fullName>
    </recommendedName>
</protein>
<dbReference type="eggNOG" id="COG5011">
    <property type="taxonomic scope" value="Bacteria"/>
</dbReference>
<dbReference type="NCBIfam" id="TIGR03936">
    <property type="entry name" value="sam_1_link_chp"/>
    <property type="match status" value="1"/>
</dbReference>
<dbReference type="AlphaFoldDB" id="F7YXN7"/>
<dbReference type="RefSeq" id="WP_013931904.1">
    <property type="nucleotide sequence ID" value="NC_015707.1"/>
</dbReference>
<dbReference type="HOGENOM" id="CLU_1304019_0_0_0"/>
<proteinExistence type="predicted"/>
<feature type="domain" description="DUF2344" evidence="1">
    <location>
        <begin position="4"/>
        <end position="125"/>
    </location>
</feature>
<dbReference type="EMBL" id="CP002351">
    <property type="protein sequence ID" value="AEH50681.1"/>
    <property type="molecule type" value="Genomic_DNA"/>
</dbReference>
<dbReference type="STRING" id="688269.Theth_0593"/>
<accession>F7YXN7</accession>
<dbReference type="KEGG" id="tta:Theth_0593"/>
<evidence type="ECO:0000313" key="3">
    <source>
        <dbReference type="Proteomes" id="UP000006804"/>
    </source>
</evidence>
<dbReference type="InterPro" id="IPR018768">
    <property type="entry name" value="DUF2344"/>
</dbReference>
<reference evidence="2 3" key="1">
    <citation type="submission" date="2010-11" db="EMBL/GenBank/DDBJ databases">
        <title>The complete genome of Thermotoga thermarum DSM 5069.</title>
        <authorList>
            <consortium name="US DOE Joint Genome Institute (JGI-PGF)"/>
            <person name="Lucas S."/>
            <person name="Copeland A."/>
            <person name="Lapidus A."/>
            <person name="Bruce D."/>
            <person name="Goodwin L."/>
            <person name="Pitluck S."/>
            <person name="Kyrpides N."/>
            <person name="Mavromatis K."/>
            <person name="Ivanova N."/>
            <person name="Zeytun A."/>
            <person name="Brettin T."/>
            <person name="Detter J.C."/>
            <person name="Tapia R."/>
            <person name="Han C."/>
            <person name="Land M."/>
            <person name="Hauser L."/>
            <person name="Markowitz V."/>
            <person name="Cheng J.-F."/>
            <person name="Hugenholtz P."/>
            <person name="Woyke T."/>
            <person name="Wu D."/>
            <person name="Spring S."/>
            <person name="Schroeder M."/>
            <person name="Brambilla E."/>
            <person name="Klenk H.-P."/>
            <person name="Eisen J.A."/>
        </authorList>
    </citation>
    <scope>NUCLEOTIDE SEQUENCE [LARGE SCALE GENOMIC DNA]</scope>
    <source>
        <strain evidence="2 3">DSM 5069</strain>
    </source>
</reference>
<gene>
    <name evidence="2" type="ORF">Theth_0593</name>
</gene>
<evidence type="ECO:0000259" key="1">
    <source>
        <dbReference type="Pfam" id="PF10105"/>
    </source>
</evidence>
<evidence type="ECO:0000313" key="2">
    <source>
        <dbReference type="EMBL" id="AEH50681.1"/>
    </source>
</evidence>
<dbReference type="PATRIC" id="fig|688269.3.peg.615"/>